<dbReference type="Pfam" id="PF07690">
    <property type="entry name" value="MFS_1"/>
    <property type="match status" value="2"/>
</dbReference>
<evidence type="ECO:0000256" key="1">
    <source>
        <dbReference type="ARBA" id="ARBA00004651"/>
    </source>
</evidence>
<feature type="transmembrane region" description="Helical" evidence="6">
    <location>
        <begin position="102"/>
        <end position="124"/>
    </location>
</feature>
<comment type="subcellular location">
    <subcellularLocation>
        <location evidence="1">Cell membrane</location>
        <topology evidence="1">Multi-pass membrane protein</topology>
    </subcellularLocation>
</comment>
<dbReference type="RefSeq" id="WP_062149871.1">
    <property type="nucleotide sequence ID" value="NZ_CP012373.2"/>
</dbReference>
<dbReference type="GO" id="GO:0005886">
    <property type="term" value="C:plasma membrane"/>
    <property type="evidence" value="ECO:0007669"/>
    <property type="project" value="UniProtKB-SubCell"/>
</dbReference>
<keyword evidence="5 6" id="KW-0472">Membrane</keyword>
<evidence type="ECO:0000313" key="8">
    <source>
        <dbReference type="EMBL" id="AUI67417.1"/>
    </source>
</evidence>
<dbReference type="CDD" id="cd17324">
    <property type="entry name" value="MFS_NepI_like"/>
    <property type="match status" value="1"/>
</dbReference>
<feature type="transmembrane region" description="Helical" evidence="6">
    <location>
        <begin position="45"/>
        <end position="69"/>
    </location>
</feature>
<dbReference type="Proteomes" id="UP000234271">
    <property type="component" value="Chromosome"/>
</dbReference>
<keyword evidence="3 6" id="KW-0812">Transmembrane</keyword>
<dbReference type="AlphaFoldDB" id="A0A2N9YAC7"/>
<dbReference type="KEGG" id="blep:AL038_04945"/>
<sequence>MQTPSISERALIIIVFAIQFVNIVDFMMVMPLGADFAKDLAIDTAHIGIIGGSYTIGAAISAIISAFFLDRFDRRTAVFYAMIGLIMATAFCTLATNLIELVTMRVIAGIFAGPLSSLVIAMVIDVIPAERRGQAMGLVISSFSISAVLGVPLGLELARIGGWQAPFLAIAMVSLLVVIATLWFLPPMRDHFSAVQHTSQKTRMLRFFTRPDALLAYSLTALSMLGGFLIIPNISAYVQFNLHYPREALSLLYLAGGTVSFIAMQLAGRWTDRYGSFMVILGASLLLTFVLLFGFTVETVFLPVTIIFAGFMLAMSLRSVAITVIIAKVPDGSERAGFMAVNAAVQHLASAIGGMLSAVLLQSQANGMLIGMWQVGLLSIITTLILPILFWILESRLNRQSIVIPTELALNER</sequence>
<feature type="domain" description="Major facilitator superfamily (MFS) profile" evidence="7">
    <location>
        <begin position="11"/>
        <end position="398"/>
    </location>
</feature>
<evidence type="ECO:0000256" key="4">
    <source>
        <dbReference type="ARBA" id="ARBA00022989"/>
    </source>
</evidence>
<feature type="transmembrane region" description="Helical" evidence="6">
    <location>
        <begin position="213"/>
        <end position="236"/>
    </location>
</feature>
<gene>
    <name evidence="8" type="ORF">BLE401_01050</name>
</gene>
<dbReference type="InterPro" id="IPR011701">
    <property type="entry name" value="MFS"/>
</dbReference>
<dbReference type="PANTHER" id="PTHR43124:SF3">
    <property type="entry name" value="CHLORAMPHENICOL EFFLUX PUMP RV0191"/>
    <property type="match status" value="1"/>
</dbReference>
<keyword evidence="4 6" id="KW-1133">Transmembrane helix</keyword>
<dbReference type="Gene3D" id="1.20.1250.20">
    <property type="entry name" value="MFS general substrate transporter like domains"/>
    <property type="match status" value="1"/>
</dbReference>
<evidence type="ECO:0000256" key="2">
    <source>
        <dbReference type="ARBA" id="ARBA00022475"/>
    </source>
</evidence>
<feature type="transmembrane region" description="Helical" evidence="6">
    <location>
        <begin position="373"/>
        <end position="393"/>
    </location>
</feature>
<dbReference type="InterPro" id="IPR020846">
    <property type="entry name" value="MFS_dom"/>
</dbReference>
<feature type="transmembrane region" description="Helical" evidence="6">
    <location>
        <begin position="136"/>
        <end position="155"/>
    </location>
</feature>
<feature type="transmembrane region" description="Helical" evidence="6">
    <location>
        <begin position="339"/>
        <end position="361"/>
    </location>
</feature>
<dbReference type="GO" id="GO:0022857">
    <property type="term" value="F:transmembrane transporter activity"/>
    <property type="evidence" value="ECO:0007669"/>
    <property type="project" value="InterPro"/>
</dbReference>
<evidence type="ECO:0000256" key="5">
    <source>
        <dbReference type="ARBA" id="ARBA00023136"/>
    </source>
</evidence>
<organism evidence="8 9">
    <name type="scientific">Beggiatoa leptomitoformis</name>
    <dbReference type="NCBI Taxonomy" id="288004"/>
    <lineage>
        <taxon>Bacteria</taxon>
        <taxon>Pseudomonadati</taxon>
        <taxon>Pseudomonadota</taxon>
        <taxon>Gammaproteobacteria</taxon>
        <taxon>Thiotrichales</taxon>
        <taxon>Thiotrichaceae</taxon>
        <taxon>Beggiatoa</taxon>
    </lineage>
</organism>
<evidence type="ECO:0000256" key="6">
    <source>
        <dbReference type="SAM" id="Phobius"/>
    </source>
</evidence>
<keyword evidence="9" id="KW-1185">Reference proteome</keyword>
<dbReference type="InterPro" id="IPR050189">
    <property type="entry name" value="MFS_Efflux_Transporters"/>
</dbReference>
<evidence type="ECO:0000313" key="9">
    <source>
        <dbReference type="Proteomes" id="UP000234271"/>
    </source>
</evidence>
<feature type="transmembrane region" description="Helical" evidence="6">
    <location>
        <begin position="274"/>
        <end position="295"/>
    </location>
</feature>
<feature type="transmembrane region" description="Helical" evidence="6">
    <location>
        <begin position="12"/>
        <end position="33"/>
    </location>
</feature>
<reference evidence="9" key="1">
    <citation type="submission" date="2016-12" db="EMBL/GenBank/DDBJ databases">
        <title>Complete Genome Sequence of Beggiatoa leptomitiformis D-401.</title>
        <authorList>
            <person name="Fomenkov A."/>
            <person name="Vincze T."/>
            <person name="Grabovich M."/>
            <person name="Anton B.P."/>
            <person name="Dubinina G."/>
            <person name="Orlova M."/>
            <person name="Belousova E."/>
            <person name="Roberts R.J."/>
        </authorList>
    </citation>
    <scope>NUCLEOTIDE SEQUENCE [LARGE SCALE GENOMIC DNA]</scope>
    <source>
        <strain evidence="9">D-401</strain>
    </source>
</reference>
<dbReference type="PROSITE" id="PS50850">
    <property type="entry name" value="MFS"/>
    <property type="match status" value="1"/>
</dbReference>
<dbReference type="OrthoDB" id="9812221at2"/>
<feature type="transmembrane region" description="Helical" evidence="6">
    <location>
        <begin position="167"/>
        <end position="185"/>
    </location>
</feature>
<keyword evidence="2" id="KW-1003">Cell membrane</keyword>
<feature type="transmembrane region" description="Helical" evidence="6">
    <location>
        <begin position="76"/>
        <end position="96"/>
    </location>
</feature>
<feature type="transmembrane region" description="Helical" evidence="6">
    <location>
        <begin position="248"/>
        <end position="267"/>
    </location>
</feature>
<feature type="transmembrane region" description="Helical" evidence="6">
    <location>
        <begin position="301"/>
        <end position="327"/>
    </location>
</feature>
<evidence type="ECO:0000259" key="7">
    <source>
        <dbReference type="PROSITE" id="PS50850"/>
    </source>
</evidence>
<evidence type="ECO:0000256" key="3">
    <source>
        <dbReference type="ARBA" id="ARBA00022692"/>
    </source>
</evidence>
<dbReference type="EMBL" id="CP018889">
    <property type="protein sequence ID" value="AUI67417.1"/>
    <property type="molecule type" value="Genomic_DNA"/>
</dbReference>
<accession>A0A2N9YAC7</accession>
<dbReference type="InterPro" id="IPR036259">
    <property type="entry name" value="MFS_trans_sf"/>
</dbReference>
<proteinExistence type="predicted"/>
<dbReference type="PANTHER" id="PTHR43124">
    <property type="entry name" value="PURINE EFFLUX PUMP PBUE"/>
    <property type="match status" value="1"/>
</dbReference>
<name>A0A2N9YAC7_9GAMM</name>
<dbReference type="SUPFAM" id="SSF103473">
    <property type="entry name" value="MFS general substrate transporter"/>
    <property type="match status" value="1"/>
</dbReference>
<protein>
    <submittedName>
        <fullName evidence="8">MFS transporter</fullName>
    </submittedName>
</protein>